<dbReference type="EMBL" id="BOPL01000014">
    <property type="protein sequence ID" value="GIK07541.1"/>
    <property type="molecule type" value="Genomic_DNA"/>
</dbReference>
<dbReference type="GeneID" id="66931189"/>
<comment type="caution">
    <text evidence="1">The sequence shown here is derived from an EMBL/GenBank/DDBJ whole genome shotgun (WGS) entry which is preliminary data.</text>
</comment>
<protein>
    <recommendedName>
        <fullName evidence="3">Transcription factor domain-containing protein</fullName>
    </recommendedName>
</protein>
<evidence type="ECO:0000313" key="2">
    <source>
        <dbReference type="Proteomes" id="UP000710440"/>
    </source>
</evidence>
<dbReference type="OrthoDB" id="4937900at2759"/>
<dbReference type="RefSeq" id="XP_043130727.1">
    <property type="nucleotide sequence ID" value="XM_043274792.1"/>
</dbReference>
<accession>A0A9P3FB18</accession>
<proteinExistence type="predicted"/>
<evidence type="ECO:0000313" key="1">
    <source>
        <dbReference type="EMBL" id="GIK07541.1"/>
    </source>
</evidence>
<gene>
    <name evidence="1" type="ORF">Aspvir_003207</name>
</gene>
<organism evidence="1 2">
    <name type="scientific">Aspergillus viridinutans</name>
    <dbReference type="NCBI Taxonomy" id="75553"/>
    <lineage>
        <taxon>Eukaryota</taxon>
        <taxon>Fungi</taxon>
        <taxon>Dikarya</taxon>
        <taxon>Ascomycota</taxon>
        <taxon>Pezizomycotina</taxon>
        <taxon>Eurotiomycetes</taxon>
        <taxon>Eurotiomycetidae</taxon>
        <taxon>Eurotiales</taxon>
        <taxon>Aspergillaceae</taxon>
        <taxon>Aspergillus</taxon>
        <taxon>Aspergillus subgen. Fumigati</taxon>
    </lineage>
</organism>
<dbReference type="InterPro" id="IPR021858">
    <property type="entry name" value="Fun_TF"/>
</dbReference>
<sequence>MVAIAAVDRANHHQLAMRSYLFAIRELRASIADANDARNEDGLLATTICLCVYKSFRTDSPPNVGPHATTAGFLLTSRYPAQRNQQPVRTFERLCVESFLYHSALMMLFEPTFDALSNPDCRMFLDRYFTEPEPNEPAEDPSTQPILDTLYQFFLLIADVTRLARAAGPICHSDIFAWQRLHDELLQWERNPQAQNEGCMLYILAMRILPLESIYPPRPRRPRGEFLLFYARVLTWSGLSIPTSS</sequence>
<reference evidence="1 2" key="1">
    <citation type="submission" date="2021-02" db="EMBL/GenBank/DDBJ databases">
        <title>Pan-genome distribution and transcriptional activeness of fungal secondary metabolism genes in Aspergillus section Fumigati.</title>
        <authorList>
            <person name="Takahashi H."/>
            <person name="Umemura M."/>
            <person name="Ninomiya A."/>
            <person name="Kusuya Y."/>
            <person name="Urayama S."/>
            <person name="Shimizu M."/>
            <person name="Watanabe A."/>
            <person name="Kamei K."/>
            <person name="Yaguchi T."/>
            <person name="Hagiwara D."/>
        </authorList>
    </citation>
    <scope>NUCLEOTIDE SEQUENCE [LARGE SCALE GENOMIC DNA]</scope>
    <source>
        <strain evidence="1 2">IFM 47045</strain>
    </source>
</reference>
<evidence type="ECO:0008006" key="3">
    <source>
        <dbReference type="Google" id="ProtNLM"/>
    </source>
</evidence>
<dbReference type="Pfam" id="PF11951">
    <property type="entry name" value="Fungal_trans_2"/>
    <property type="match status" value="1"/>
</dbReference>
<dbReference type="AlphaFoldDB" id="A0A9P3FB18"/>
<keyword evidence="2" id="KW-1185">Reference proteome</keyword>
<name>A0A9P3FB18_ASPVI</name>
<dbReference type="Proteomes" id="UP000710440">
    <property type="component" value="Unassembled WGS sequence"/>
</dbReference>